<sequence length="276" mass="31481">MPYLPLGARESTEQIQLFRSFTRSNPGYKIKHFDIQIQSKPLKLINRYLKGFKFEDKTQYKNSPIILIYFQGNGGNLYHRLDLFKKLLSSQSSINRKIIITAVHYSGYGSSYGKATESNLKRDSVLIYQNIKSKYPNSPILIYGHSLGGAVAAFLVSKLALDEKPLPKGLILENTFTSILGMVYDLYPKWLPYRYVAHYTLWNKWNTDEAITHIPPSLPTTMIASVKDDIVPHHMMLKLHSLLPSSKLFLLPQGLHNNAHLQPNYMNAVLSALQNI</sequence>
<dbReference type="Pfam" id="PF12146">
    <property type="entry name" value="Hydrolase_4"/>
    <property type="match status" value="1"/>
</dbReference>
<keyword evidence="2" id="KW-0378">Hydrolase</keyword>
<keyword evidence="3" id="KW-1185">Reference proteome</keyword>
<dbReference type="PANTHER" id="PTHR12277:SF64">
    <property type="entry name" value="SUPERFAMILY HYDROLASE, PUTATIVE (AFU_ORTHOLOGUE AFUA_3G01760)-RELATED"/>
    <property type="match status" value="1"/>
</dbReference>
<dbReference type="SUPFAM" id="SSF53474">
    <property type="entry name" value="alpha/beta-Hydrolases"/>
    <property type="match status" value="1"/>
</dbReference>
<dbReference type="Gene3D" id="3.40.50.1820">
    <property type="entry name" value="alpha/beta hydrolase"/>
    <property type="match status" value="1"/>
</dbReference>
<protein>
    <submittedName>
        <fullName evidence="2">Alpha/beta-hydrolase</fullName>
    </submittedName>
</protein>
<dbReference type="STRING" id="796925.A0A137NZG4"/>
<dbReference type="InterPro" id="IPR029058">
    <property type="entry name" value="AB_hydrolase_fold"/>
</dbReference>
<gene>
    <name evidence="2" type="ORF">CONCODRAFT_79835</name>
</gene>
<evidence type="ECO:0000313" key="2">
    <source>
        <dbReference type="EMBL" id="KXN68230.1"/>
    </source>
</evidence>
<dbReference type="OrthoDB" id="10249433at2759"/>
<evidence type="ECO:0000259" key="1">
    <source>
        <dbReference type="Pfam" id="PF12146"/>
    </source>
</evidence>
<feature type="non-terminal residue" evidence="2">
    <location>
        <position position="276"/>
    </location>
</feature>
<dbReference type="Proteomes" id="UP000070444">
    <property type="component" value="Unassembled WGS sequence"/>
</dbReference>
<dbReference type="PANTHER" id="PTHR12277">
    <property type="entry name" value="ALPHA/BETA HYDROLASE DOMAIN-CONTAINING PROTEIN"/>
    <property type="match status" value="1"/>
</dbReference>
<organism evidence="2 3">
    <name type="scientific">Conidiobolus coronatus (strain ATCC 28846 / CBS 209.66 / NRRL 28638)</name>
    <name type="common">Delacroixia coronata</name>
    <dbReference type="NCBI Taxonomy" id="796925"/>
    <lineage>
        <taxon>Eukaryota</taxon>
        <taxon>Fungi</taxon>
        <taxon>Fungi incertae sedis</taxon>
        <taxon>Zoopagomycota</taxon>
        <taxon>Entomophthoromycotina</taxon>
        <taxon>Entomophthoromycetes</taxon>
        <taxon>Entomophthorales</taxon>
        <taxon>Ancylistaceae</taxon>
        <taxon>Conidiobolus</taxon>
    </lineage>
</organism>
<dbReference type="InterPro" id="IPR022742">
    <property type="entry name" value="Hydrolase_4"/>
</dbReference>
<evidence type="ECO:0000313" key="3">
    <source>
        <dbReference type="Proteomes" id="UP000070444"/>
    </source>
</evidence>
<reference evidence="2 3" key="1">
    <citation type="journal article" date="2015" name="Genome Biol. Evol.">
        <title>Phylogenomic analyses indicate that early fungi evolved digesting cell walls of algal ancestors of land plants.</title>
        <authorList>
            <person name="Chang Y."/>
            <person name="Wang S."/>
            <person name="Sekimoto S."/>
            <person name="Aerts A.L."/>
            <person name="Choi C."/>
            <person name="Clum A."/>
            <person name="LaButti K.M."/>
            <person name="Lindquist E.A."/>
            <person name="Yee Ngan C."/>
            <person name="Ohm R.A."/>
            <person name="Salamov A.A."/>
            <person name="Grigoriev I.V."/>
            <person name="Spatafora J.W."/>
            <person name="Berbee M.L."/>
        </authorList>
    </citation>
    <scope>NUCLEOTIDE SEQUENCE [LARGE SCALE GENOMIC DNA]</scope>
    <source>
        <strain evidence="2 3">NRRL 28638</strain>
    </source>
</reference>
<name>A0A137NZG4_CONC2</name>
<proteinExistence type="predicted"/>
<feature type="domain" description="Serine aminopeptidase S33" evidence="1">
    <location>
        <begin position="102"/>
        <end position="183"/>
    </location>
</feature>
<dbReference type="AlphaFoldDB" id="A0A137NZG4"/>
<dbReference type="OMA" id="IYFQGNA"/>
<dbReference type="EMBL" id="KQ964587">
    <property type="protein sequence ID" value="KXN68230.1"/>
    <property type="molecule type" value="Genomic_DNA"/>
</dbReference>
<dbReference type="GO" id="GO:0008474">
    <property type="term" value="F:palmitoyl-(protein) hydrolase activity"/>
    <property type="evidence" value="ECO:0007669"/>
    <property type="project" value="TreeGrafter"/>
</dbReference>
<dbReference type="GO" id="GO:0016020">
    <property type="term" value="C:membrane"/>
    <property type="evidence" value="ECO:0007669"/>
    <property type="project" value="TreeGrafter"/>
</dbReference>
<accession>A0A137NZG4</accession>